<gene>
    <name evidence="1" type="ORF">UY33_C0027G0009</name>
</gene>
<comment type="caution">
    <text evidence="1">The sequence shown here is derived from an EMBL/GenBank/DDBJ whole genome shotgun (WGS) entry which is preliminary data.</text>
</comment>
<dbReference type="SUPFAM" id="SSF141000">
    <property type="entry name" value="Glu-tRNAGln amidotransferase C subunit"/>
    <property type="match status" value="1"/>
</dbReference>
<dbReference type="EMBL" id="LCPP01000027">
    <property type="protein sequence ID" value="KKU99587.1"/>
    <property type="molecule type" value="Genomic_DNA"/>
</dbReference>
<dbReference type="Pfam" id="PF02686">
    <property type="entry name" value="GatC"/>
    <property type="match status" value="1"/>
</dbReference>
<accession>A0A0G1UZM4</accession>
<evidence type="ECO:0000313" key="1">
    <source>
        <dbReference type="EMBL" id="KKU99587.1"/>
    </source>
</evidence>
<organism evidence="1 2">
    <name type="scientific">Candidatus Amesbacteria bacterium GW2011_GWA1_48_9</name>
    <dbReference type="NCBI Taxonomy" id="1618355"/>
    <lineage>
        <taxon>Bacteria</taxon>
        <taxon>Candidatus Amesiibacteriota</taxon>
    </lineage>
</organism>
<dbReference type="GO" id="GO:0006450">
    <property type="term" value="P:regulation of translational fidelity"/>
    <property type="evidence" value="ECO:0007669"/>
    <property type="project" value="InterPro"/>
</dbReference>
<dbReference type="InterPro" id="IPR003837">
    <property type="entry name" value="GatC"/>
</dbReference>
<evidence type="ECO:0000313" key="2">
    <source>
        <dbReference type="Proteomes" id="UP000034637"/>
    </source>
</evidence>
<protein>
    <submittedName>
        <fullName evidence="1">Aspartyl/glutamyl-tRNA(Asn/Gln) amidotransferase subunit C</fullName>
    </submittedName>
</protein>
<dbReference type="AlphaFoldDB" id="A0A0G1UZM4"/>
<dbReference type="Gene3D" id="1.10.20.60">
    <property type="entry name" value="Glu-tRNAGln amidotransferase C subunit, N-terminal domain"/>
    <property type="match status" value="1"/>
</dbReference>
<dbReference type="Proteomes" id="UP000034637">
    <property type="component" value="Unassembled WGS sequence"/>
</dbReference>
<dbReference type="InterPro" id="IPR036113">
    <property type="entry name" value="Asp/Glu-ADT_sf_sub_c"/>
</dbReference>
<dbReference type="NCBIfam" id="TIGR00135">
    <property type="entry name" value="gatC"/>
    <property type="match status" value="1"/>
</dbReference>
<name>A0A0G1UZM4_9BACT</name>
<sequence length="92" mass="10285">MDVSRVAVLANIPISGQEESKFSQQFAETLTTVELINELNTKNVIPTSQVTGFTNHMRPDRIDKSRILTQVEALSNASHTYQGYFVVPAIFE</sequence>
<reference evidence="1 2" key="1">
    <citation type="journal article" date="2015" name="Nature">
        <title>rRNA introns, odd ribosomes, and small enigmatic genomes across a large radiation of phyla.</title>
        <authorList>
            <person name="Brown C.T."/>
            <person name="Hug L.A."/>
            <person name="Thomas B.C."/>
            <person name="Sharon I."/>
            <person name="Castelle C.J."/>
            <person name="Singh A."/>
            <person name="Wilkins M.J."/>
            <person name="Williams K.H."/>
            <person name="Banfield J.F."/>
        </authorList>
    </citation>
    <scope>NUCLEOTIDE SEQUENCE [LARGE SCALE GENOMIC DNA]</scope>
</reference>
<keyword evidence="1" id="KW-0808">Transferase</keyword>
<dbReference type="GO" id="GO:0016740">
    <property type="term" value="F:transferase activity"/>
    <property type="evidence" value="ECO:0007669"/>
    <property type="project" value="UniProtKB-KW"/>
</dbReference>
<proteinExistence type="predicted"/>